<dbReference type="PIRSF" id="PIRSF000615">
    <property type="entry name" value="TyrPK_CSF1-R"/>
    <property type="match status" value="1"/>
</dbReference>
<proteinExistence type="predicted"/>
<protein>
    <recommendedName>
        <fullName evidence="2">Ig-like domain-containing protein</fullName>
    </recommendedName>
</protein>
<evidence type="ECO:0000256" key="1">
    <source>
        <dbReference type="SAM" id="Phobius"/>
    </source>
</evidence>
<accession>A0ABP1QQ45</accession>
<evidence type="ECO:0000313" key="4">
    <source>
        <dbReference type="Proteomes" id="UP001642540"/>
    </source>
</evidence>
<dbReference type="InterPro" id="IPR036179">
    <property type="entry name" value="Ig-like_dom_sf"/>
</dbReference>
<dbReference type="Proteomes" id="UP001642540">
    <property type="component" value="Unassembled WGS sequence"/>
</dbReference>
<gene>
    <name evidence="3" type="ORF">ODALV1_LOCUS12699</name>
</gene>
<dbReference type="InterPro" id="IPR013783">
    <property type="entry name" value="Ig-like_fold"/>
</dbReference>
<feature type="transmembrane region" description="Helical" evidence="1">
    <location>
        <begin position="609"/>
        <end position="633"/>
    </location>
</feature>
<dbReference type="PANTHER" id="PTHR15360:SF4">
    <property type="entry name" value="PROTEIN KINASE DOMAIN-CONTAINING PROTEIN"/>
    <property type="match status" value="1"/>
</dbReference>
<keyword evidence="1" id="KW-0472">Membrane</keyword>
<organism evidence="3 4">
    <name type="scientific">Orchesella dallaii</name>
    <dbReference type="NCBI Taxonomy" id="48710"/>
    <lineage>
        <taxon>Eukaryota</taxon>
        <taxon>Metazoa</taxon>
        <taxon>Ecdysozoa</taxon>
        <taxon>Arthropoda</taxon>
        <taxon>Hexapoda</taxon>
        <taxon>Collembola</taxon>
        <taxon>Entomobryomorpha</taxon>
        <taxon>Entomobryoidea</taxon>
        <taxon>Orchesellidae</taxon>
        <taxon>Orchesellinae</taxon>
        <taxon>Orchesella</taxon>
    </lineage>
</organism>
<keyword evidence="1" id="KW-0812">Transmembrane</keyword>
<dbReference type="InterPro" id="IPR007110">
    <property type="entry name" value="Ig-like_dom"/>
</dbReference>
<evidence type="ECO:0000259" key="2">
    <source>
        <dbReference type="PROSITE" id="PS50835"/>
    </source>
</evidence>
<dbReference type="InterPro" id="IPR042495">
    <property type="entry name" value="PDGFRL"/>
</dbReference>
<dbReference type="SUPFAM" id="SSF48726">
    <property type="entry name" value="Immunoglobulin"/>
    <property type="match status" value="1"/>
</dbReference>
<reference evidence="3 4" key="1">
    <citation type="submission" date="2024-08" db="EMBL/GenBank/DDBJ databases">
        <authorList>
            <person name="Cucini C."/>
            <person name="Frati F."/>
        </authorList>
    </citation>
    <scope>NUCLEOTIDE SEQUENCE [LARGE SCALE GENOMIC DNA]</scope>
</reference>
<dbReference type="PANTHER" id="PTHR15360">
    <property type="entry name" value="PLATELET-DERIVED GROWTH FACTOR RECEPTOR LIKE"/>
    <property type="match status" value="1"/>
</dbReference>
<feature type="domain" description="Ig-like" evidence="2">
    <location>
        <begin position="512"/>
        <end position="600"/>
    </location>
</feature>
<dbReference type="PROSITE" id="PS50835">
    <property type="entry name" value="IG_LIKE"/>
    <property type="match status" value="1"/>
</dbReference>
<evidence type="ECO:0000313" key="3">
    <source>
        <dbReference type="EMBL" id="CAL8107525.1"/>
    </source>
</evidence>
<dbReference type="InterPro" id="IPR013098">
    <property type="entry name" value="Ig_I-set"/>
</dbReference>
<dbReference type="Gene3D" id="2.60.40.10">
    <property type="entry name" value="Immunoglobulins"/>
    <property type="match status" value="2"/>
</dbReference>
<keyword evidence="4" id="KW-1185">Reference proteome</keyword>
<keyword evidence="1" id="KW-1133">Transmembrane helix</keyword>
<dbReference type="EMBL" id="CAXLJM020000038">
    <property type="protein sequence ID" value="CAL8107525.1"/>
    <property type="molecule type" value="Genomic_DNA"/>
</dbReference>
<sequence>MKSPLCSYFLLGYLIFFTETFLTLNTSFAYRYPSHQNLFAPPEILVSKWIPDSERDYLDETTWDLDWNDKIDTEAIQVSGFGTHEYIISQHVAAILIECRAQYPVEWEFHNSHYVLEDLHGITMKTFRHSNNVLDSTGDTYSASLQISVESNKATGNYSCRSTQNEQLSQTVFIYWEGNSPPYLVLSGRVLEIDVKPGSTSAQIPCYVSNPTASVNLFKEIGGTFKETQKDIKFDPKSGFLMNFHNISDAIGRYRCVSGEDGDDEMDVVEAVIKLEEKGTCKEKECFNHQVSPGTSFYFDKNTDELVCCGKGGSGSTNKKQTRLHTLPCWHPSICRMYEPAMYLISGSNGKRSNNGSCVTEKIYPRDYGLVRCKGDGIDVITYVYTEFWTVEQEYLRAVFDWRQLNAQNMVHLMIHAHSPYYDNQMVTATCQTLHSYFSDGIKWGIKWSNGSVSHFDSILTTETNPDLHGIRSTYLRLSSTMVELHCYAPIWNSTKWVDKSLKLDLKPSKSPTILGELVEELTFSLNDTEKMLECVSTGEPPAKIKWLRNEHEVPRSMVIWNANGTSVLLFKTVTHQTHAVYSCVAMNVVGQAKKSFRIFVEDSSSSSWSTAFAVVVPILVILVIGIFGFLMWRMKVQKNVVDHLSRVVFRDTNNS</sequence>
<name>A0ABP1QQ45_9HEXA</name>
<comment type="caution">
    <text evidence="3">The sequence shown here is derived from an EMBL/GenBank/DDBJ whole genome shotgun (WGS) entry which is preliminary data.</text>
</comment>
<dbReference type="Pfam" id="PF07679">
    <property type="entry name" value="I-set"/>
    <property type="match status" value="1"/>
</dbReference>